<protein>
    <submittedName>
        <fullName evidence="1">Uncharacterized protein</fullName>
    </submittedName>
</protein>
<dbReference type="AlphaFoldDB" id="A0A916MT02"/>
<accession>A0A916MT02</accession>
<dbReference type="RefSeq" id="WP_211945241.1">
    <property type="nucleotide sequence ID" value="NZ_CAJPUY010000001.1"/>
</dbReference>
<organism evidence="1 2">
    <name type="scientific">Cupriavidus yeoncheonensis</name>
    <dbReference type="NCBI Taxonomy" id="1462994"/>
    <lineage>
        <taxon>Bacteria</taxon>
        <taxon>Pseudomonadati</taxon>
        <taxon>Pseudomonadota</taxon>
        <taxon>Betaproteobacteria</taxon>
        <taxon>Burkholderiales</taxon>
        <taxon>Burkholderiaceae</taxon>
        <taxon>Cupriavidus</taxon>
    </lineage>
</organism>
<evidence type="ECO:0000313" key="1">
    <source>
        <dbReference type="EMBL" id="CAG2126887.1"/>
    </source>
</evidence>
<proteinExistence type="predicted"/>
<dbReference type="EMBL" id="CAJPUY010000001">
    <property type="protein sequence ID" value="CAG2126887.1"/>
    <property type="molecule type" value="Genomic_DNA"/>
</dbReference>
<gene>
    <name evidence="1" type="ORF">LMG31506_00222</name>
</gene>
<reference evidence="1" key="1">
    <citation type="submission" date="2021-03" db="EMBL/GenBank/DDBJ databases">
        <authorList>
            <person name="Peeters C."/>
        </authorList>
    </citation>
    <scope>NUCLEOTIDE SEQUENCE</scope>
    <source>
        <strain evidence="1">LMG 31506</strain>
    </source>
</reference>
<comment type="caution">
    <text evidence="1">The sequence shown here is derived from an EMBL/GenBank/DDBJ whole genome shotgun (WGS) entry which is preliminary data.</text>
</comment>
<sequence>MKVQDTRHSVILFPASACGWCFAEVDGASVYRFGPFDSRQIVEELVSILFPDVPRVELTDSSDLLDDSALMTRGNAELMPTSCVNGMDAPSP</sequence>
<name>A0A916MT02_9BURK</name>
<evidence type="ECO:0000313" key="2">
    <source>
        <dbReference type="Proteomes" id="UP000672934"/>
    </source>
</evidence>
<keyword evidence="2" id="KW-1185">Reference proteome</keyword>
<dbReference type="Proteomes" id="UP000672934">
    <property type="component" value="Unassembled WGS sequence"/>
</dbReference>